<dbReference type="AlphaFoldDB" id="A0A0W0VMG5"/>
<dbReference type="InterPro" id="IPR039143">
    <property type="entry name" value="GNPNAT1-like"/>
</dbReference>
<accession>A0A0W0VMG5</accession>
<dbReference type="GO" id="GO:0008080">
    <property type="term" value="F:N-acetyltransferase activity"/>
    <property type="evidence" value="ECO:0007669"/>
    <property type="project" value="TreeGrafter"/>
</dbReference>
<proteinExistence type="predicted"/>
<gene>
    <name evidence="2" type="ORF">Llon_1183</name>
</gene>
<dbReference type="PROSITE" id="PS51186">
    <property type="entry name" value="GNAT"/>
    <property type="match status" value="1"/>
</dbReference>
<protein>
    <submittedName>
        <fullName evidence="2">GNAT family acetyltransferase</fullName>
    </submittedName>
</protein>
<dbReference type="EMBL" id="LNYK01000016">
    <property type="protein sequence ID" value="KTD21085.1"/>
    <property type="molecule type" value="Genomic_DNA"/>
</dbReference>
<evidence type="ECO:0000313" key="3">
    <source>
        <dbReference type="Proteomes" id="UP000054997"/>
    </source>
</evidence>
<organism evidence="2 3">
    <name type="scientific">Legionella londiniensis</name>
    <dbReference type="NCBI Taxonomy" id="45068"/>
    <lineage>
        <taxon>Bacteria</taxon>
        <taxon>Pseudomonadati</taxon>
        <taxon>Pseudomonadota</taxon>
        <taxon>Gammaproteobacteria</taxon>
        <taxon>Legionellales</taxon>
        <taxon>Legionellaceae</taxon>
        <taxon>Legionella</taxon>
    </lineage>
</organism>
<comment type="caution">
    <text evidence="2">The sequence shown here is derived from an EMBL/GenBank/DDBJ whole genome shotgun (WGS) entry which is preliminary data.</text>
</comment>
<evidence type="ECO:0000313" key="2">
    <source>
        <dbReference type="EMBL" id="KTD21085.1"/>
    </source>
</evidence>
<evidence type="ECO:0000259" key="1">
    <source>
        <dbReference type="PROSITE" id="PS51186"/>
    </source>
</evidence>
<dbReference type="PATRIC" id="fig|45068.5.peg.1275"/>
<dbReference type="RefSeq" id="WP_058529189.1">
    <property type="nucleotide sequence ID" value="NZ_CAAAHZ010000015.1"/>
</dbReference>
<feature type="domain" description="N-acetyltransferase" evidence="1">
    <location>
        <begin position="3"/>
        <end position="144"/>
    </location>
</feature>
<keyword evidence="2" id="KW-0808">Transferase</keyword>
<keyword evidence="3" id="KW-1185">Reference proteome</keyword>
<dbReference type="STRING" id="45068.Llon_1183"/>
<dbReference type="Proteomes" id="UP000054997">
    <property type="component" value="Unassembled WGS sequence"/>
</dbReference>
<name>A0A0W0VMG5_9GAMM</name>
<dbReference type="SUPFAM" id="SSF55729">
    <property type="entry name" value="Acyl-CoA N-acyltransferases (Nat)"/>
    <property type="match status" value="1"/>
</dbReference>
<dbReference type="PANTHER" id="PTHR13355">
    <property type="entry name" value="GLUCOSAMINE 6-PHOSPHATE N-ACETYLTRANSFERASE"/>
    <property type="match status" value="1"/>
</dbReference>
<dbReference type="Pfam" id="PF13673">
    <property type="entry name" value="Acetyltransf_10"/>
    <property type="match status" value="1"/>
</dbReference>
<sequence length="157" mass="17398">MKVLVKKVSSSLDIEQCLAIRREIFVDGQKVPLHLEVDGQDPISEHFLLIVDDIPAGAARVRFVGEYAKIERVAVLKSYQGKGLGKHLMEAVLAYLASNPSVPMIKLSAQTHALSFYEKLGFSVCSETYLDAGIPHQDMKMKNNFCSVQGKYKGNDN</sequence>
<dbReference type="InterPro" id="IPR000182">
    <property type="entry name" value="GNAT_dom"/>
</dbReference>
<reference evidence="2 3" key="1">
    <citation type="submission" date="2015-11" db="EMBL/GenBank/DDBJ databases">
        <title>Genomic analysis of 38 Legionella species identifies large and diverse effector repertoires.</title>
        <authorList>
            <person name="Burstein D."/>
            <person name="Amaro F."/>
            <person name="Zusman T."/>
            <person name="Lifshitz Z."/>
            <person name="Cohen O."/>
            <person name="Gilbert J.A."/>
            <person name="Pupko T."/>
            <person name="Shuman H.A."/>
            <person name="Segal G."/>
        </authorList>
    </citation>
    <scope>NUCLEOTIDE SEQUENCE [LARGE SCALE GENOMIC DNA]</scope>
    <source>
        <strain evidence="2 3">ATCC 49505</strain>
    </source>
</reference>
<dbReference type="Gene3D" id="3.40.630.30">
    <property type="match status" value="1"/>
</dbReference>
<dbReference type="OrthoDB" id="9796171at2"/>
<dbReference type="InterPro" id="IPR016181">
    <property type="entry name" value="Acyl_CoA_acyltransferase"/>
</dbReference>
<dbReference type="CDD" id="cd04301">
    <property type="entry name" value="NAT_SF"/>
    <property type="match status" value="1"/>
</dbReference>